<name>A0A8K0WQY3_9HYPO</name>
<dbReference type="PANTHER" id="PTHR31836:SF28">
    <property type="entry name" value="SRCR DOMAIN-CONTAINING PROTEIN-RELATED"/>
    <property type="match status" value="1"/>
</dbReference>
<evidence type="ECO:0000256" key="1">
    <source>
        <dbReference type="ARBA" id="ARBA00022729"/>
    </source>
</evidence>
<dbReference type="PANTHER" id="PTHR31836">
    <property type="match status" value="1"/>
</dbReference>
<dbReference type="Gene3D" id="2.40.40.10">
    <property type="entry name" value="RlpA-like domain"/>
    <property type="match status" value="1"/>
</dbReference>
<evidence type="ECO:0000313" key="4">
    <source>
        <dbReference type="Proteomes" id="UP000813444"/>
    </source>
</evidence>
<dbReference type="SUPFAM" id="SSF50685">
    <property type="entry name" value="Barwin-like endoglucanases"/>
    <property type="match status" value="1"/>
</dbReference>
<sequence length="115" mass="12349">MVSFKTIFAILPFALAAPTLQHAGEITYFDPGLGACGQTHSGADFIAAVSHIRYDRENLCGRRLRVSYQGRSADVQIVDRCAGCAENDVDLSPSAFQAAVGDLGLGRVQGTWEFI</sequence>
<dbReference type="EMBL" id="JAGPNK010000006">
    <property type="protein sequence ID" value="KAH7319593.1"/>
    <property type="molecule type" value="Genomic_DNA"/>
</dbReference>
<keyword evidence="1 2" id="KW-0732">Signal</keyword>
<proteinExistence type="predicted"/>
<accession>A0A8K0WQY3</accession>
<organism evidence="3 4">
    <name type="scientific">Stachybotrys elegans</name>
    <dbReference type="NCBI Taxonomy" id="80388"/>
    <lineage>
        <taxon>Eukaryota</taxon>
        <taxon>Fungi</taxon>
        <taxon>Dikarya</taxon>
        <taxon>Ascomycota</taxon>
        <taxon>Pezizomycotina</taxon>
        <taxon>Sordariomycetes</taxon>
        <taxon>Hypocreomycetidae</taxon>
        <taxon>Hypocreales</taxon>
        <taxon>Stachybotryaceae</taxon>
        <taxon>Stachybotrys</taxon>
    </lineage>
</organism>
<dbReference type="AlphaFoldDB" id="A0A8K0WQY3"/>
<protein>
    <submittedName>
        <fullName evidence="3">Riboflavin aldehyde-forming enzyme</fullName>
    </submittedName>
</protein>
<reference evidence="3" key="1">
    <citation type="journal article" date="2021" name="Nat. Commun.">
        <title>Genetic determinants of endophytism in the Arabidopsis root mycobiome.</title>
        <authorList>
            <person name="Mesny F."/>
            <person name="Miyauchi S."/>
            <person name="Thiergart T."/>
            <person name="Pickel B."/>
            <person name="Atanasova L."/>
            <person name="Karlsson M."/>
            <person name="Huettel B."/>
            <person name="Barry K.W."/>
            <person name="Haridas S."/>
            <person name="Chen C."/>
            <person name="Bauer D."/>
            <person name="Andreopoulos W."/>
            <person name="Pangilinan J."/>
            <person name="LaButti K."/>
            <person name="Riley R."/>
            <person name="Lipzen A."/>
            <person name="Clum A."/>
            <person name="Drula E."/>
            <person name="Henrissat B."/>
            <person name="Kohler A."/>
            <person name="Grigoriev I.V."/>
            <person name="Martin F.M."/>
            <person name="Hacquard S."/>
        </authorList>
    </citation>
    <scope>NUCLEOTIDE SEQUENCE</scope>
    <source>
        <strain evidence="3">MPI-CAGE-CH-0235</strain>
    </source>
</reference>
<keyword evidence="4" id="KW-1185">Reference proteome</keyword>
<feature type="chain" id="PRO_5035481883" evidence="2">
    <location>
        <begin position="17"/>
        <end position="115"/>
    </location>
</feature>
<comment type="caution">
    <text evidence="3">The sequence shown here is derived from an EMBL/GenBank/DDBJ whole genome shotgun (WGS) entry which is preliminary data.</text>
</comment>
<evidence type="ECO:0000313" key="3">
    <source>
        <dbReference type="EMBL" id="KAH7319593.1"/>
    </source>
</evidence>
<evidence type="ECO:0000256" key="2">
    <source>
        <dbReference type="SAM" id="SignalP"/>
    </source>
</evidence>
<dbReference type="InterPro" id="IPR036908">
    <property type="entry name" value="RlpA-like_sf"/>
</dbReference>
<gene>
    <name evidence="3" type="ORF">B0I35DRAFT_352931</name>
</gene>
<feature type="signal peptide" evidence="2">
    <location>
        <begin position="1"/>
        <end position="16"/>
    </location>
</feature>
<dbReference type="Proteomes" id="UP000813444">
    <property type="component" value="Unassembled WGS sequence"/>
</dbReference>
<dbReference type="OrthoDB" id="406505at2759"/>
<dbReference type="InterPro" id="IPR051477">
    <property type="entry name" value="Expansin_CellWall"/>
</dbReference>
<dbReference type="CDD" id="cd22191">
    <property type="entry name" value="DPBB_RlpA_EXP_N-like"/>
    <property type="match status" value="1"/>
</dbReference>